<evidence type="ECO:0000256" key="3">
    <source>
        <dbReference type="ARBA" id="ARBA00023125"/>
    </source>
</evidence>
<feature type="compositionally biased region" description="Polar residues" evidence="6">
    <location>
        <begin position="1"/>
        <end position="18"/>
    </location>
</feature>
<gene>
    <name evidence="8" type="primary">WRKY26</name>
</gene>
<feature type="region of interest" description="Disordered" evidence="6">
    <location>
        <begin position="83"/>
        <end position="117"/>
    </location>
</feature>
<feature type="domain" description="WRKY" evidence="7">
    <location>
        <begin position="25"/>
        <end position="91"/>
    </location>
</feature>
<dbReference type="InterPro" id="IPR003657">
    <property type="entry name" value="WRKY_dom"/>
</dbReference>
<dbReference type="InterPro" id="IPR036576">
    <property type="entry name" value="WRKY_dom_sf"/>
</dbReference>
<evidence type="ECO:0000256" key="5">
    <source>
        <dbReference type="ARBA" id="ARBA00023242"/>
    </source>
</evidence>
<reference evidence="8" key="1">
    <citation type="submission" date="2017-10" db="EMBL/GenBank/DDBJ databases">
        <title>Ectopic Expression of the Wild lily WRKY Transcription Factor LrWRKY75 in Arabidopsis thaliana Enhances Resistance to Botrytis cinerea by Regulating Defense-Related Genes in Jasmonate and Salicylate Signaling Pathways.</title>
        <authorList>
            <person name="Cui Q."/>
        </authorList>
    </citation>
    <scope>NUCLEOTIDE SEQUENCE</scope>
</reference>
<evidence type="ECO:0000256" key="1">
    <source>
        <dbReference type="ARBA" id="ARBA00004123"/>
    </source>
</evidence>
<organism evidence="8">
    <name type="scientific">Lilium regale</name>
    <name type="common">Regal lily</name>
    <dbReference type="NCBI Taxonomy" id="82328"/>
    <lineage>
        <taxon>Eukaryota</taxon>
        <taxon>Viridiplantae</taxon>
        <taxon>Streptophyta</taxon>
        <taxon>Embryophyta</taxon>
        <taxon>Tracheophyta</taxon>
        <taxon>Spermatophyta</taxon>
        <taxon>Magnoliopsida</taxon>
        <taxon>Liliopsida</taxon>
        <taxon>Liliales</taxon>
        <taxon>Liliaceae</taxon>
        <taxon>Lilium</taxon>
    </lineage>
</organism>
<dbReference type="PROSITE" id="PS50811">
    <property type="entry name" value="WRKY"/>
    <property type="match status" value="1"/>
</dbReference>
<dbReference type="InterPro" id="IPR044810">
    <property type="entry name" value="WRKY_plant"/>
</dbReference>
<name>A0A5K6WDK3_LILRE</name>
<comment type="subcellular location">
    <subcellularLocation>
        <location evidence="1">Nucleus</location>
    </subcellularLocation>
</comment>
<dbReference type="EMBL" id="MG149575">
    <property type="protein sequence ID" value="AYU71093.1"/>
    <property type="molecule type" value="mRNA"/>
</dbReference>
<protein>
    <submittedName>
        <fullName evidence="8">Transcription factor WRKY26</fullName>
    </submittedName>
</protein>
<keyword evidence="4" id="KW-0804">Transcription</keyword>
<evidence type="ECO:0000313" key="8">
    <source>
        <dbReference type="EMBL" id="AYU71093.1"/>
    </source>
</evidence>
<accession>A0A5K6WDK3</accession>
<evidence type="ECO:0000256" key="6">
    <source>
        <dbReference type="SAM" id="MobiDB-lite"/>
    </source>
</evidence>
<evidence type="ECO:0000256" key="4">
    <source>
        <dbReference type="ARBA" id="ARBA00023163"/>
    </source>
</evidence>
<dbReference type="SUPFAM" id="SSF118290">
    <property type="entry name" value="WRKY DNA-binding domain"/>
    <property type="match status" value="1"/>
</dbReference>
<sequence length="117" mass="13265">MTEAQSSMNTPPQPSSTVEIRPSNVGPAIPEDGYEWRKYGQKYISSIGKNRSYFKCRDKNCRVMKKKVEWSPSDPSNLRIVYDGTHNHPSPTSLKEDESLTSTAKQYDLANQVLRPS</sequence>
<dbReference type="GO" id="GO:0043565">
    <property type="term" value="F:sequence-specific DNA binding"/>
    <property type="evidence" value="ECO:0007669"/>
    <property type="project" value="InterPro"/>
</dbReference>
<dbReference type="GO" id="GO:0005634">
    <property type="term" value="C:nucleus"/>
    <property type="evidence" value="ECO:0007669"/>
    <property type="project" value="UniProtKB-SubCell"/>
</dbReference>
<evidence type="ECO:0000259" key="7">
    <source>
        <dbReference type="PROSITE" id="PS50811"/>
    </source>
</evidence>
<dbReference type="GO" id="GO:0003700">
    <property type="term" value="F:DNA-binding transcription factor activity"/>
    <property type="evidence" value="ECO:0007669"/>
    <property type="project" value="InterPro"/>
</dbReference>
<keyword evidence="5" id="KW-0539">Nucleus</keyword>
<dbReference type="AlphaFoldDB" id="A0A5K6WDK3"/>
<feature type="region of interest" description="Disordered" evidence="6">
    <location>
        <begin position="1"/>
        <end position="32"/>
    </location>
</feature>
<dbReference type="Pfam" id="PF03106">
    <property type="entry name" value="WRKY"/>
    <property type="match status" value="1"/>
</dbReference>
<dbReference type="SMART" id="SM00774">
    <property type="entry name" value="WRKY"/>
    <property type="match status" value="1"/>
</dbReference>
<keyword evidence="3" id="KW-0238">DNA-binding</keyword>
<proteinExistence type="evidence at transcript level"/>
<dbReference type="PANTHER" id="PTHR31221:SF261">
    <property type="entry name" value="OS03G0657400 PROTEIN"/>
    <property type="match status" value="1"/>
</dbReference>
<evidence type="ECO:0000256" key="2">
    <source>
        <dbReference type="ARBA" id="ARBA00023015"/>
    </source>
</evidence>
<keyword evidence="2" id="KW-0805">Transcription regulation</keyword>
<dbReference type="PANTHER" id="PTHR31221">
    <property type="entry name" value="WRKY TRANSCRIPTION FACTOR PROTEIN 1-RELATED"/>
    <property type="match status" value="1"/>
</dbReference>
<dbReference type="Gene3D" id="2.20.25.80">
    <property type="entry name" value="WRKY domain"/>
    <property type="match status" value="1"/>
</dbReference>